<accession>A0A1V1PAH7</accession>
<dbReference type="InterPro" id="IPR029044">
    <property type="entry name" value="Nucleotide-diphossugar_trans"/>
</dbReference>
<dbReference type="SUPFAM" id="SSF53335">
    <property type="entry name" value="S-adenosyl-L-methionine-dependent methyltransferases"/>
    <property type="match status" value="1"/>
</dbReference>
<dbReference type="CDD" id="cd02440">
    <property type="entry name" value="AdoMet_MTases"/>
    <property type="match status" value="1"/>
</dbReference>
<dbReference type="Gene3D" id="3.40.50.150">
    <property type="entry name" value="Vaccinia Virus protein VP39"/>
    <property type="match status" value="1"/>
</dbReference>
<dbReference type="InterPro" id="IPR011990">
    <property type="entry name" value="TPR-like_helical_dom_sf"/>
</dbReference>
<gene>
    <name evidence="3" type="ORF">OMM_02242</name>
</gene>
<dbReference type="AlphaFoldDB" id="A0A1V1PAH7"/>
<name>A0A1V1PAH7_9BACT</name>
<keyword evidence="3" id="KW-0808">Transferase</keyword>
<dbReference type="PROSITE" id="PS50005">
    <property type="entry name" value="TPR"/>
    <property type="match status" value="1"/>
</dbReference>
<proteinExistence type="predicted"/>
<dbReference type="Gene3D" id="3.90.550.10">
    <property type="entry name" value="Spore Coat Polysaccharide Biosynthesis Protein SpsA, Chain A"/>
    <property type="match status" value="1"/>
</dbReference>
<organism evidence="3 4">
    <name type="scientific">Candidatus Magnetoglobus multicellularis str. Araruama</name>
    <dbReference type="NCBI Taxonomy" id="890399"/>
    <lineage>
        <taxon>Bacteria</taxon>
        <taxon>Pseudomonadati</taxon>
        <taxon>Thermodesulfobacteriota</taxon>
        <taxon>Desulfobacteria</taxon>
        <taxon>Desulfobacterales</taxon>
        <taxon>Desulfobacteraceae</taxon>
        <taxon>Candidatus Magnetoglobus</taxon>
    </lineage>
</organism>
<keyword evidence="1" id="KW-0802">TPR repeat</keyword>
<evidence type="ECO:0000256" key="1">
    <source>
        <dbReference type="PROSITE-ProRule" id="PRU00339"/>
    </source>
</evidence>
<dbReference type="EMBL" id="ATBP01000225">
    <property type="protein sequence ID" value="ETR71766.1"/>
    <property type="molecule type" value="Genomic_DNA"/>
</dbReference>
<dbReference type="Proteomes" id="UP000189670">
    <property type="component" value="Unassembled WGS sequence"/>
</dbReference>
<dbReference type="SUPFAM" id="SSF53448">
    <property type="entry name" value="Nucleotide-diphospho-sugar transferases"/>
    <property type="match status" value="1"/>
</dbReference>
<dbReference type="Pfam" id="PF01501">
    <property type="entry name" value="Glyco_transf_8"/>
    <property type="match status" value="1"/>
</dbReference>
<reference evidence="4" key="1">
    <citation type="submission" date="2012-11" db="EMBL/GenBank/DDBJ databases">
        <authorList>
            <person name="Lucero-Rivera Y.E."/>
            <person name="Tovar-Ramirez D."/>
        </authorList>
    </citation>
    <scope>NUCLEOTIDE SEQUENCE [LARGE SCALE GENOMIC DNA]</scope>
    <source>
        <strain evidence="4">Araruama</strain>
    </source>
</reference>
<dbReference type="GO" id="GO:0008757">
    <property type="term" value="F:S-adenosylmethionine-dependent methyltransferase activity"/>
    <property type="evidence" value="ECO:0007669"/>
    <property type="project" value="InterPro"/>
</dbReference>
<dbReference type="InterPro" id="IPR013216">
    <property type="entry name" value="Methyltransf_11"/>
</dbReference>
<evidence type="ECO:0000313" key="3">
    <source>
        <dbReference type="EMBL" id="ETR71766.1"/>
    </source>
</evidence>
<dbReference type="GO" id="GO:0016757">
    <property type="term" value="F:glycosyltransferase activity"/>
    <property type="evidence" value="ECO:0007669"/>
    <property type="project" value="InterPro"/>
</dbReference>
<dbReference type="InterPro" id="IPR019734">
    <property type="entry name" value="TPR_rpt"/>
</dbReference>
<dbReference type="Gene3D" id="1.25.40.10">
    <property type="entry name" value="Tetratricopeptide repeat domain"/>
    <property type="match status" value="1"/>
</dbReference>
<protein>
    <submittedName>
        <fullName evidence="3">Putative glycosyl transferase</fullName>
    </submittedName>
</protein>
<dbReference type="InterPro" id="IPR002495">
    <property type="entry name" value="Glyco_trans_8"/>
</dbReference>
<evidence type="ECO:0000313" key="4">
    <source>
        <dbReference type="Proteomes" id="UP000189670"/>
    </source>
</evidence>
<feature type="repeat" description="TPR" evidence="1">
    <location>
        <begin position="401"/>
        <end position="434"/>
    </location>
</feature>
<dbReference type="InterPro" id="IPR029063">
    <property type="entry name" value="SAM-dependent_MTases_sf"/>
</dbReference>
<evidence type="ECO:0000259" key="2">
    <source>
        <dbReference type="Pfam" id="PF08241"/>
    </source>
</evidence>
<dbReference type="Pfam" id="PF13181">
    <property type="entry name" value="TPR_8"/>
    <property type="match status" value="1"/>
</dbReference>
<feature type="domain" description="Methyltransferase type 11" evidence="2">
    <location>
        <begin position="513"/>
        <end position="558"/>
    </location>
</feature>
<sequence length="739" mass="87034">MKRYYCTYFDRNYLIKAIALIESIARHEKNSFEIFVVCLDEFTRIMLNKLNYPFVNLIPLHEIESRDQALIEARGNRSVVEYYWTLTPTIILRILEYNPHIEALTYLDADLFFYSSPDPIWQEFGENSVMIHEHRFSPEQKQLEVYGKYNVGLLCFKKDNRAKNVLRWWREQCNEWCYARLENGRYADQLYLNQFPIQFQGVSVLQHIGAGVGPWNHIQYRFTKDRTHRVWVNDHPLVFYHFHSFTFVQPEIIVPSKYVTNPFTMDILSYCFIPYANQLLNNIRNIQTIHPDFSCGLFNEKIIDKQRMFIARKSVRQVINQANVPHQLIEIDAQWDCYATPQLRQQSSTTAYQETLPIPTGKKQTPPDLILDQAEYALQKGNTPIAIHMLMKIIQKWPDYYLAYNDLAIIHWKSDDKKQAFQYIKKAYELNPFDVKVVQNIGNILINLQETQTAQNIFSHYLERFPADLTIRDMLYRLVNPIMLNLGCGRRYHSDWINIDIKSSGSDVIAHNLFHGIPYADHSVDVVYHSHVLEHMPKQFAPVFIQECFRVLKKGGIIRVVVPDLEQIVREYIKNLEQALNDDEQAGNQYEWIMLELYDQTVRNQSGGAMLDYWKQNPMPAETYIFDRCGREAMDAVMSLRKHNVPQTPSQDLLVQAMTKPNEQILLQMAKFRISGEVHHWMYDRYSLRCLLKNVGFSDIQVCRADQSNIANFNSYFIDTDQSGKTHKPDSLFMEARKF</sequence>
<dbReference type="SMART" id="SM00028">
    <property type="entry name" value="TPR"/>
    <property type="match status" value="3"/>
</dbReference>
<dbReference type="Pfam" id="PF08241">
    <property type="entry name" value="Methyltransf_11"/>
    <property type="match status" value="1"/>
</dbReference>
<dbReference type="SUPFAM" id="SSF48452">
    <property type="entry name" value="TPR-like"/>
    <property type="match status" value="1"/>
</dbReference>
<comment type="caution">
    <text evidence="3">The sequence shown here is derived from an EMBL/GenBank/DDBJ whole genome shotgun (WGS) entry which is preliminary data.</text>
</comment>